<sequence length="239" mass="26601">MTSLLDKIVAAHGGHRWSEISHLAAVRDFGGVLWSLKGVAGIAEQGRFTVNLDREHARLDNFGEPDLHTDFTPGRVEICREDGSVVEALDDPRASFAGHELTTPWNRLQLAYFTGYAMWTYNTEPGSFLLPGVTTEELGPWAEPDGSTWERLRVTYPPSLATHTPVQTLYADADGVLRRRDYEVDIAGSSPSVEYMSEHVRVGGLLVPRLREIYVRDDEGRAVRDPLIVSIRIADVEVS</sequence>
<organism evidence="1 2">
    <name type="scientific">Isoptericola chiayiensis</name>
    <dbReference type="NCBI Taxonomy" id="579446"/>
    <lineage>
        <taxon>Bacteria</taxon>
        <taxon>Bacillati</taxon>
        <taxon>Actinomycetota</taxon>
        <taxon>Actinomycetes</taxon>
        <taxon>Micrococcales</taxon>
        <taxon>Promicromonosporaceae</taxon>
        <taxon>Isoptericola</taxon>
    </lineage>
</organism>
<dbReference type="Proteomes" id="UP001500956">
    <property type="component" value="Unassembled WGS sequence"/>
</dbReference>
<keyword evidence="2" id="KW-1185">Reference proteome</keyword>
<reference evidence="2" key="1">
    <citation type="journal article" date="2019" name="Int. J. Syst. Evol. Microbiol.">
        <title>The Global Catalogue of Microorganisms (GCM) 10K type strain sequencing project: providing services to taxonomists for standard genome sequencing and annotation.</title>
        <authorList>
            <consortium name="The Broad Institute Genomics Platform"/>
            <consortium name="The Broad Institute Genome Sequencing Center for Infectious Disease"/>
            <person name="Wu L."/>
            <person name="Ma J."/>
        </authorList>
    </citation>
    <scope>NUCLEOTIDE SEQUENCE [LARGE SCALE GENOMIC DNA]</scope>
    <source>
        <strain evidence="2">JCM 18063</strain>
    </source>
</reference>
<proteinExistence type="predicted"/>
<protein>
    <submittedName>
        <fullName evidence="1">Uncharacterized protein</fullName>
    </submittedName>
</protein>
<evidence type="ECO:0000313" key="2">
    <source>
        <dbReference type="Proteomes" id="UP001500956"/>
    </source>
</evidence>
<comment type="caution">
    <text evidence="1">The sequence shown here is derived from an EMBL/GenBank/DDBJ whole genome shotgun (WGS) entry which is preliminary data.</text>
</comment>
<accession>A0ABP8YHC5</accession>
<name>A0ABP8YHC5_9MICO</name>
<evidence type="ECO:0000313" key="1">
    <source>
        <dbReference type="EMBL" id="GAA4727766.1"/>
    </source>
</evidence>
<dbReference type="EMBL" id="BAABID010000008">
    <property type="protein sequence ID" value="GAA4727766.1"/>
    <property type="molecule type" value="Genomic_DNA"/>
</dbReference>
<dbReference type="RefSeq" id="WP_172149822.1">
    <property type="nucleotide sequence ID" value="NZ_BAABID010000008.1"/>
</dbReference>
<gene>
    <name evidence="1" type="ORF">GCM10023216_18670</name>
</gene>